<organism evidence="1">
    <name type="scientific">marine sediment metagenome</name>
    <dbReference type="NCBI Taxonomy" id="412755"/>
    <lineage>
        <taxon>unclassified sequences</taxon>
        <taxon>metagenomes</taxon>
        <taxon>ecological metagenomes</taxon>
    </lineage>
</organism>
<name>X1FCW2_9ZZZZ</name>
<proteinExistence type="predicted"/>
<dbReference type="AlphaFoldDB" id="X1FCW2"/>
<reference evidence="1" key="1">
    <citation type="journal article" date="2014" name="Front. Microbiol.">
        <title>High frequency of phylogenetically diverse reductive dehalogenase-homologous genes in deep subseafloor sedimentary metagenomes.</title>
        <authorList>
            <person name="Kawai M."/>
            <person name="Futagami T."/>
            <person name="Toyoda A."/>
            <person name="Takaki Y."/>
            <person name="Nishi S."/>
            <person name="Hori S."/>
            <person name="Arai W."/>
            <person name="Tsubouchi T."/>
            <person name="Morono Y."/>
            <person name="Uchiyama I."/>
            <person name="Ito T."/>
            <person name="Fujiyama A."/>
            <person name="Inagaki F."/>
            <person name="Takami H."/>
        </authorList>
    </citation>
    <scope>NUCLEOTIDE SEQUENCE</scope>
    <source>
        <strain evidence="1">Expedition CK06-06</strain>
    </source>
</reference>
<protein>
    <submittedName>
        <fullName evidence="1">Uncharacterized protein</fullName>
    </submittedName>
</protein>
<evidence type="ECO:0000313" key="1">
    <source>
        <dbReference type="EMBL" id="GAH18583.1"/>
    </source>
</evidence>
<gene>
    <name evidence="1" type="ORF">S03H2_08442</name>
</gene>
<accession>X1FCW2</accession>
<comment type="caution">
    <text evidence="1">The sequence shown here is derived from an EMBL/GenBank/DDBJ whole genome shotgun (WGS) entry which is preliminary data.</text>
</comment>
<feature type="non-terminal residue" evidence="1">
    <location>
        <position position="1"/>
    </location>
</feature>
<sequence length="160" mass="18505">CINNWTFKKDTPMIYCDSQIGHADAEQAENARANLFKKYICFYPGNYRHWAYREGDEVISGLLGWNNLTSHFKKGGTGYYLTLNRGWITLFNKDRGFALISLKGTKTCEDLMLWQSKSMEELLCTCRSNEKIQSLSLGYLEYATTPKSKWTPVERFVEPS</sequence>
<dbReference type="EMBL" id="BARU01004104">
    <property type="protein sequence ID" value="GAH18583.1"/>
    <property type="molecule type" value="Genomic_DNA"/>
</dbReference>